<gene>
    <name evidence="2" type="ORF">NTJ_07776</name>
</gene>
<feature type="region of interest" description="Disordered" evidence="1">
    <location>
        <begin position="46"/>
        <end position="71"/>
    </location>
</feature>
<reference evidence="2 3" key="1">
    <citation type="submission" date="2023-09" db="EMBL/GenBank/DDBJ databases">
        <title>Nesidiocoris tenuis whole genome shotgun sequence.</title>
        <authorList>
            <person name="Shibata T."/>
            <person name="Shimoda M."/>
            <person name="Kobayashi T."/>
            <person name="Uehara T."/>
        </authorList>
    </citation>
    <scope>NUCLEOTIDE SEQUENCE [LARGE SCALE GENOMIC DNA]</scope>
    <source>
        <strain evidence="2 3">Japan</strain>
    </source>
</reference>
<dbReference type="Proteomes" id="UP001307889">
    <property type="component" value="Chromosome 5"/>
</dbReference>
<evidence type="ECO:0000256" key="1">
    <source>
        <dbReference type="SAM" id="MobiDB-lite"/>
    </source>
</evidence>
<keyword evidence="3" id="KW-1185">Reference proteome</keyword>
<evidence type="ECO:0000313" key="2">
    <source>
        <dbReference type="EMBL" id="BES94966.1"/>
    </source>
</evidence>
<accession>A0ABN7AVR1</accession>
<proteinExistence type="predicted"/>
<evidence type="ECO:0000313" key="3">
    <source>
        <dbReference type="Proteomes" id="UP001307889"/>
    </source>
</evidence>
<protein>
    <submittedName>
        <fullName evidence="2">Uncharacterized protein</fullName>
    </submittedName>
</protein>
<dbReference type="EMBL" id="AP028913">
    <property type="protein sequence ID" value="BES94966.1"/>
    <property type="molecule type" value="Genomic_DNA"/>
</dbReference>
<organism evidence="2 3">
    <name type="scientific">Nesidiocoris tenuis</name>
    <dbReference type="NCBI Taxonomy" id="355587"/>
    <lineage>
        <taxon>Eukaryota</taxon>
        <taxon>Metazoa</taxon>
        <taxon>Ecdysozoa</taxon>
        <taxon>Arthropoda</taxon>
        <taxon>Hexapoda</taxon>
        <taxon>Insecta</taxon>
        <taxon>Pterygota</taxon>
        <taxon>Neoptera</taxon>
        <taxon>Paraneoptera</taxon>
        <taxon>Hemiptera</taxon>
        <taxon>Heteroptera</taxon>
        <taxon>Panheteroptera</taxon>
        <taxon>Cimicomorpha</taxon>
        <taxon>Miridae</taxon>
        <taxon>Dicyphina</taxon>
        <taxon>Nesidiocoris</taxon>
    </lineage>
</organism>
<feature type="compositionally biased region" description="Basic residues" evidence="1">
    <location>
        <begin position="58"/>
        <end position="71"/>
    </location>
</feature>
<sequence length="71" mass="8548">MSYRADIIQRRRFCMGSASRALLHANMAKYLSLRVHHYLQVLAFTEGPSNQSKAKEKERRRRTSDRRKRRR</sequence>
<name>A0ABN7AVR1_9HEMI</name>